<organism evidence="1">
    <name type="scientific">Zea mays</name>
    <name type="common">Maize</name>
    <dbReference type="NCBI Taxonomy" id="4577"/>
    <lineage>
        <taxon>Eukaryota</taxon>
        <taxon>Viridiplantae</taxon>
        <taxon>Streptophyta</taxon>
        <taxon>Embryophyta</taxon>
        <taxon>Tracheophyta</taxon>
        <taxon>Spermatophyta</taxon>
        <taxon>Magnoliopsida</taxon>
        <taxon>Liliopsida</taxon>
        <taxon>Poales</taxon>
        <taxon>Poaceae</taxon>
        <taxon>PACMAD clade</taxon>
        <taxon>Panicoideae</taxon>
        <taxon>Andropogonodae</taxon>
        <taxon>Andropogoneae</taxon>
        <taxon>Tripsacinae</taxon>
        <taxon>Zea</taxon>
    </lineage>
</organism>
<accession>B4FFK2</accession>
<dbReference type="AlphaFoldDB" id="B4FFK2"/>
<dbReference type="GeneID" id="100384859"/>
<evidence type="ECO:0000313" key="1">
    <source>
        <dbReference type="EMBL" id="ACF80895.1"/>
    </source>
</evidence>
<dbReference type="EMBL" id="BT035890">
    <property type="protein sequence ID" value="ACF80895.1"/>
    <property type="molecule type" value="mRNA"/>
</dbReference>
<protein>
    <submittedName>
        <fullName evidence="1">Uncharacterized protein</fullName>
    </submittedName>
</protein>
<proteinExistence type="evidence at transcript level"/>
<dbReference type="RefSeq" id="NP_001313329.1">
    <property type="nucleotide sequence ID" value="NM_001326400.1"/>
</dbReference>
<dbReference type="OrthoDB" id="267397at2759"/>
<dbReference type="KEGG" id="zma:100384859"/>
<sequence>MVAVLRQKWISCGIYLALRALDEAPMPFFFEGAHLISCYFFSATSIHAAGIQSPICTSFNSGCDHLRNESKPPLWSLP</sequence>
<name>B4FFK2_MAIZE</name>
<reference evidence="1" key="1">
    <citation type="journal article" date="2009" name="PLoS Genet.">
        <title>Sequencing, mapping, and analysis of 27,455 maize full-length cDNAs.</title>
        <authorList>
            <person name="Soderlund C."/>
            <person name="Descour A."/>
            <person name="Kudrna D."/>
            <person name="Bomhoff M."/>
            <person name="Boyd L."/>
            <person name="Currie J."/>
            <person name="Angelova A."/>
            <person name="Collura K."/>
            <person name="Wissotski M."/>
            <person name="Ashley E."/>
            <person name="Morrow D."/>
            <person name="Fernandes J."/>
            <person name="Walbot V."/>
            <person name="Yu Y."/>
        </authorList>
    </citation>
    <scope>NUCLEOTIDE SEQUENCE</scope>
    <source>
        <strain evidence="1">B73</strain>
    </source>
</reference>